<dbReference type="Pfam" id="PF13564">
    <property type="entry name" value="DoxX_2"/>
    <property type="match status" value="1"/>
</dbReference>
<proteinExistence type="predicted"/>
<feature type="transmembrane region" description="Helical" evidence="5">
    <location>
        <begin position="122"/>
        <end position="141"/>
    </location>
</feature>
<keyword evidence="2 5" id="KW-0812">Transmembrane</keyword>
<name>A0ABV8GQR9_9ACTN</name>
<evidence type="ECO:0000313" key="6">
    <source>
        <dbReference type="EMBL" id="MFC4016183.1"/>
    </source>
</evidence>
<feature type="transmembrane region" description="Helical" evidence="5">
    <location>
        <begin position="95"/>
        <end position="113"/>
    </location>
</feature>
<comment type="subcellular location">
    <subcellularLocation>
        <location evidence="1">Membrane</location>
        <topology evidence="1">Multi-pass membrane protein</topology>
    </subcellularLocation>
</comment>
<dbReference type="RefSeq" id="WP_379535976.1">
    <property type="nucleotide sequence ID" value="NZ_JBHSBI010000059.1"/>
</dbReference>
<keyword evidence="7" id="KW-1185">Reference proteome</keyword>
<reference evidence="7" key="1">
    <citation type="journal article" date="2019" name="Int. J. Syst. Evol. Microbiol.">
        <title>The Global Catalogue of Microorganisms (GCM) 10K type strain sequencing project: providing services to taxonomists for standard genome sequencing and annotation.</title>
        <authorList>
            <consortium name="The Broad Institute Genomics Platform"/>
            <consortium name="The Broad Institute Genome Sequencing Center for Infectious Disease"/>
            <person name="Wu L."/>
            <person name="Ma J."/>
        </authorList>
    </citation>
    <scope>NUCLEOTIDE SEQUENCE [LARGE SCALE GENOMIC DNA]</scope>
    <source>
        <strain evidence="7">TBRC 1276</strain>
    </source>
</reference>
<dbReference type="InterPro" id="IPR032808">
    <property type="entry name" value="DoxX"/>
</dbReference>
<keyword evidence="4 5" id="KW-0472">Membrane</keyword>
<evidence type="ECO:0000256" key="5">
    <source>
        <dbReference type="SAM" id="Phobius"/>
    </source>
</evidence>
<accession>A0ABV8GQR9</accession>
<organism evidence="6 7">
    <name type="scientific">Nonomuraea purpurea</name>
    <dbReference type="NCBI Taxonomy" id="1849276"/>
    <lineage>
        <taxon>Bacteria</taxon>
        <taxon>Bacillati</taxon>
        <taxon>Actinomycetota</taxon>
        <taxon>Actinomycetes</taxon>
        <taxon>Streptosporangiales</taxon>
        <taxon>Streptosporangiaceae</taxon>
        <taxon>Nonomuraea</taxon>
    </lineage>
</organism>
<evidence type="ECO:0000256" key="1">
    <source>
        <dbReference type="ARBA" id="ARBA00004141"/>
    </source>
</evidence>
<gene>
    <name evidence="6" type="ORF">ACFOY2_53865</name>
</gene>
<evidence type="ECO:0000313" key="7">
    <source>
        <dbReference type="Proteomes" id="UP001595851"/>
    </source>
</evidence>
<dbReference type="Proteomes" id="UP001595851">
    <property type="component" value="Unassembled WGS sequence"/>
</dbReference>
<feature type="transmembrane region" description="Helical" evidence="5">
    <location>
        <begin position="56"/>
        <end position="75"/>
    </location>
</feature>
<protein>
    <submittedName>
        <fullName evidence="6">DoxX family protein</fullName>
    </submittedName>
</protein>
<keyword evidence="3 5" id="KW-1133">Transmembrane helix</keyword>
<feature type="transmembrane region" description="Helical" evidence="5">
    <location>
        <begin position="147"/>
        <end position="167"/>
    </location>
</feature>
<dbReference type="EMBL" id="JBHSBI010000059">
    <property type="protein sequence ID" value="MFC4016183.1"/>
    <property type="molecule type" value="Genomic_DNA"/>
</dbReference>
<sequence length="236" mass="26036">MESTATCDFEPKSLTTQEDAEAEMKNQTTKTFRHATDVKSATVARSGWNWSRVRPIAFWATTLVIVAELTAGSVWNLVPIEWVEVQLRHLGYPHFFAYILGVWQAGAAIAIIAPRLPLIKEWAYAGAFFLWSSAVASHLIVGDGLQTWGVPLVFGTCAIASWALRPADRRLLETRLRRDRLADAGQDGAGPPQTRPRAWAVPIGLLVVLYAVSFLTLPAAEAMTHGWAVELGWINE</sequence>
<evidence type="ECO:0000256" key="2">
    <source>
        <dbReference type="ARBA" id="ARBA00022692"/>
    </source>
</evidence>
<evidence type="ECO:0000256" key="4">
    <source>
        <dbReference type="ARBA" id="ARBA00023136"/>
    </source>
</evidence>
<feature type="transmembrane region" description="Helical" evidence="5">
    <location>
        <begin position="199"/>
        <end position="220"/>
    </location>
</feature>
<comment type="caution">
    <text evidence="6">The sequence shown here is derived from an EMBL/GenBank/DDBJ whole genome shotgun (WGS) entry which is preliminary data.</text>
</comment>
<evidence type="ECO:0000256" key="3">
    <source>
        <dbReference type="ARBA" id="ARBA00022989"/>
    </source>
</evidence>